<evidence type="ECO:0000256" key="2">
    <source>
        <dbReference type="ARBA" id="ARBA00012135"/>
    </source>
</evidence>
<evidence type="ECO:0000256" key="5">
    <source>
        <dbReference type="ARBA" id="ARBA00022777"/>
    </source>
</evidence>
<protein>
    <recommendedName>
        <fullName evidence="2">hydroxymethylpyrimidine kinase</fullName>
        <ecNumber evidence="2">2.7.1.49</ecNumber>
    </recommendedName>
</protein>
<evidence type="ECO:0000259" key="7">
    <source>
        <dbReference type="Pfam" id="PF08543"/>
    </source>
</evidence>
<dbReference type="NCBIfam" id="TIGR00097">
    <property type="entry name" value="HMP-P_kinase"/>
    <property type="match status" value="1"/>
</dbReference>
<evidence type="ECO:0000256" key="3">
    <source>
        <dbReference type="ARBA" id="ARBA00022679"/>
    </source>
</evidence>
<feature type="domain" description="Pyridoxamine kinase/Phosphomethylpyrimidine kinase" evidence="7">
    <location>
        <begin position="18"/>
        <end position="262"/>
    </location>
</feature>
<dbReference type="FunFam" id="3.40.1190.20:FF:000003">
    <property type="entry name" value="Phosphomethylpyrimidine kinase ThiD"/>
    <property type="match status" value="1"/>
</dbReference>
<dbReference type="EC" id="2.7.1.49" evidence="2"/>
<proteinExistence type="predicted"/>
<comment type="pathway">
    <text evidence="1">Cofactor biosynthesis; thiamine diphosphate biosynthesis.</text>
</comment>
<dbReference type="InterPro" id="IPR029056">
    <property type="entry name" value="Ribokinase-like"/>
</dbReference>
<dbReference type="KEGG" id="dtp:JZK55_16980"/>
<reference evidence="8 9" key="1">
    <citation type="submission" date="2020-03" db="EMBL/GenBank/DDBJ databases">
        <title>Complete genome sequences of two sulfur-disproportionating bacterial strains T55J and Mzg5.</title>
        <authorList>
            <person name="Umezawa K."/>
            <person name="Kojima H."/>
            <person name="Kato Y."/>
            <person name="Fukui M."/>
        </authorList>
    </citation>
    <scope>NUCLEOTIDE SEQUENCE [LARGE SCALE GENOMIC DNA]</scope>
    <source>
        <strain evidence="8 9">T55J</strain>
    </source>
</reference>
<name>A0A7G1H4E1_9BACT</name>
<dbReference type="GO" id="GO:0005829">
    <property type="term" value="C:cytosol"/>
    <property type="evidence" value="ECO:0007669"/>
    <property type="project" value="TreeGrafter"/>
</dbReference>
<dbReference type="GO" id="GO:0005524">
    <property type="term" value="F:ATP binding"/>
    <property type="evidence" value="ECO:0007669"/>
    <property type="project" value="UniProtKB-KW"/>
</dbReference>
<dbReference type="Proteomes" id="UP000516360">
    <property type="component" value="Chromosome"/>
</dbReference>
<dbReference type="CDD" id="cd01169">
    <property type="entry name" value="HMPP_kinase"/>
    <property type="match status" value="1"/>
</dbReference>
<organism evidence="8 9">
    <name type="scientific">Dissulfurispira thermophila</name>
    <dbReference type="NCBI Taxonomy" id="2715679"/>
    <lineage>
        <taxon>Bacteria</taxon>
        <taxon>Pseudomonadati</taxon>
        <taxon>Nitrospirota</taxon>
        <taxon>Thermodesulfovibrionia</taxon>
        <taxon>Thermodesulfovibrionales</taxon>
        <taxon>Dissulfurispiraceae</taxon>
        <taxon>Dissulfurispira</taxon>
    </lineage>
</organism>
<dbReference type="SUPFAM" id="SSF53613">
    <property type="entry name" value="Ribokinase-like"/>
    <property type="match status" value="1"/>
</dbReference>
<accession>A0A7G1H4E1</accession>
<dbReference type="PANTHER" id="PTHR20858:SF17">
    <property type="entry name" value="HYDROXYMETHYLPYRIMIDINE_PHOSPHOMETHYLPYRIMIDINE KINASE THI20-RELATED"/>
    <property type="match status" value="1"/>
</dbReference>
<keyword evidence="5 8" id="KW-0418">Kinase</keyword>
<dbReference type="InterPro" id="IPR004399">
    <property type="entry name" value="HMP/HMP-P_kinase_dom"/>
</dbReference>
<dbReference type="GO" id="GO:0008972">
    <property type="term" value="F:phosphomethylpyrimidine kinase activity"/>
    <property type="evidence" value="ECO:0007669"/>
    <property type="project" value="InterPro"/>
</dbReference>
<dbReference type="Gene3D" id="3.40.1190.20">
    <property type="match status" value="1"/>
</dbReference>
<dbReference type="GO" id="GO:0009228">
    <property type="term" value="P:thiamine biosynthetic process"/>
    <property type="evidence" value="ECO:0007669"/>
    <property type="project" value="InterPro"/>
</dbReference>
<evidence type="ECO:0000313" key="8">
    <source>
        <dbReference type="EMBL" id="BCB96776.1"/>
    </source>
</evidence>
<sequence length="266" mass="28763">MPDIIHLMKTALTIAGSDPTCGAGLQADIRVFNHFGVYGISAVSALTAQNTYEMNVILKIDGKFLETQLNTLISDIRPNALKTGMLFSIDIVKAVAKIIKGYDLENLVIDPVTISSTGMSMMENGVLDALKEGLFPLAKVITPNIYEATAISGISIINEKDMEMAAIELKKLGPDIVIITGGHFEGLKNKGETLDLIYDGEKFHRLIGKRRKGEYHGTGCAFSAAITACLAKGMSVIDAVRKAKEFVDIAIKNAYRLGKGMRLLNV</sequence>
<evidence type="ECO:0000256" key="1">
    <source>
        <dbReference type="ARBA" id="ARBA00004948"/>
    </source>
</evidence>
<dbReference type="PANTHER" id="PTHR20858">
    <property type="entry name" value="PHOSPHOMETHYLPYRIMIDINE KINASE"/>
    <property type="match status" value="1"/>
</dbReference>
<dbReference type="AlphaFoldDB" id="A0A7G1H4E1"/>
<dbReference type="EMBL" id="AP022873">
    <property type="protein sequence ID" value="BCB96776.1"/>
    <property type="molecule type" value="Genomic_DNA"/>
</dbReference>
<dbReference type="Pfam" id="PF08543">
    <property type="entry name" value="Phos_pyr_kin"/>
    <property type="match status" value="1"/>
</dbReference>
<keyword evidence="3" id="KW-0808">Transferase</keyword>
<keyword evidence="9" id="KW-1185">Reference proteome</keyword>
<dbReference type="InterPro" id="IPR013749">
    <property type="entry name" value="PM/HMP-P_kinase-1"/>
</dbReference>
<evidence type="ECO:0000313" key="9">
    <source>
        <dbReference type="Proteomes" id="UP000516360"/>
    </source>
</evidence>
<dbReference type="GO" id="GO:0008902">
    <property type="term" value="F:hydroxymethylpyrimidine kinase activity"/>
    <property type="evidence" value="ECO:0007669"/>
    <property type="project" value="UniProtKB-EC"/>
</dbReference>
<dbReference type="RefSeq" id="WP_203471954.1">
    <property type="nucleotide sequence ID" value="NZ_AP022873.1"/>
</dbReference>
<gene>
    <name evidence="8" type="primary">thiD</name>
    <name evidence="8" type="ORF">JZK55_16980</name>
</gene>
<keyword evidence="6" id="KW-0067">ATP-binding</keyword>
<evidence type="ECO:0000256" key="6">
    <source>
        <dbReference type="ARBA" id="ARBA00022840"/>
    </source>
</evidence>
<evidence type="ECO:0000256" key="4">
    <source>
        <dbReference type="ARBA" id="ARBA00022741"/>
    </source>
</evidence>
<keyword evidence="4" id="KW-0547">Nucleotide-binding</keyword>